<reference evidence="13 14" key="1">
    <citation type="submission" date="2012-04" db="EMBL/GenBank/DDBJ databases">
        <title>The Genome Sequence of Afipia broomeae ATCC 49717.</title>
        <authorList>
            <consortium name="The Broad Institute Genome Sequencing Platform"/>
            <person name="Earl A."/>
            <person name="Ward D."/>
            <person name="Feldgarden M."/>
            <person name="Gevers D."/>
            <person name="Huys G."/>
            <person name="Walker B."/>
            <person name="Young S.K."/>
            <person name="Zeng Q."/>
            <person name="Gargeya S."/>
            <person name="Fitzgerald M."/>
            <person name="Haas B."/>
            <person name="Abouelleil A."/>
            <person name="Alvarado L."/>
            <person name="Arachchi H.M."/>
            <person name="Berlin A."/>
            <person name="Chapman S.B."/>
            <person name="Goldberg J."/>
            <person name="Griggs A."/>
            <person name="Gujja S."/>
            <person name="Hansen M."/>
            <person name="Howarth C."/>
            <person name="Imamovic A."/>
            <person name="Larimer J."/>
            <person name="McCowen C."/>
            <person name="Montmayeur A."/>
            <person name="Murphy C."/>
            <person name="Neiman D."/>
            <person name="Pearson M."/>
            <person name="Priest M."/>
            <person name="Roberts A."/>
            <person name="Saif S."/>
            <person name="Shea T."/>
            <person name="Sisk P."/>
            <person name="Sykes S."/>
            <person name="Wortman J."/>
            <person name="Nusbaum C."/>
            <person name="Birren B."/>
        </authorList>
    </citation>
    <scope>NUCLEOTIDE SEQUENCE [LARGE SCALE GENOMIC DNA]</scope>
    <source>
        <strain evidence="13 14">ATCC 49717</strain>
    </source>
</reference>
<dbReference type="Gene3D" id="3.30.70.1070">
    <property type="entry name" value="Sporulation related repeat"/>
    <property type="match status" value="1"/>
</dbReference>
<dbReference type="GO" id="GO:0071555">
    <property type="term" value="P:cell wall organization"/>
    <property type="evidence" value="ECO:0007669"/>
    <property type="project" value="UniProtKB-KW"/>
</dbReference>
<feature type="compositionally biased region" description="Basic and acidic residues" evidence="10">
    <location>
        <begin position="319"/>
        <end position="329"/>
    </location>
</feature>
<dbReference type="SUPFAM" id="SSF56601">
    <property type="entry name" value="beta-lactamase/transpeptidase-like"/>
    <property type="match status" value="1"/>
</dbReference>
<protein>
    <recommendedName>
        <fullName evidence="15">SPOR domain-containing protein</fullName>
    </recommendedName>
</protein>
<feature type="compositionally biased region" description="Low complexity" evidence="10">
    <location>
        <begin position="504"/>
        <end position="513"/>
    </location>
</feature>
<feature type="compositionally biased region" description="Low complexity" evidence="10">
    <location>
        <begin position="360"/>
        <end position="371"/>
    </location>
</feature>
<evidence type="ECO:0000256" key="4">
    <source>
        <dbReference type="ARBA" id="ARBA00022960"/>
    </source>
</evidence>
<gene>
    <name evidence="13" type="ORF">HMPREF9695_02230</name>
</gene>
<comment type="caution">
    <text evidence="13">The sequence shown here is derived from an EMBL/GenBank/DDBJ whole genome shotgun (WGS) entry which is preliminary data.</text>
</comment>
<feature type="compositionally biased region" description="Basic and acidic residues" evidence="10">
    <location>
        <begin position="454"/>
        <end position="470"/>
    </location>
</feature>
<comment type="similarity">
    <text evidence="1 9">Belongs to the peptidase S11 family.</text>
</comment>
<dbReference type="PANTHER" id="PTHR21581:SF6">
    <property type="entry name" value="TRAFFICKING PROTEIN PARTICLE COMPLEX SUBUNIT 12"/>
    <property type="match status" value="1"/>
</dbReference>
<dbReference type="PANTHER" id="PTHR21581">
    <property type="entry name" value="D-ALANYL-D-ALANINE CARBOXYPEPTIDASE"/>
    <property type="match status" value="1"/>
</dbReference>
<feature type="active site" evidence="7">
    <location>
        <position position="141"/>
    </location>
</feature>
<dbReference type="GO" id="GO:0006508">
    <property type="term" value="P:proteolysis"/>
    <property type="evidence" value="ECO:0007669"/>
    <property type="project" value="InterPro"/>
</dbReference>
<dbReference type="InterPro" id="IPR012338">
    <property type="entry name" value="Beta-lactam/transpept-like"/>
</dbReference>
<evidence type="ECO:0000313" key="14">
    <source>
        <dbReference type="Proteomes" id="UP000001096"/>
    </source>
</evidence>
<dbReference type="InterPro" id="IPR007730">
    <property type="entry name" value="SPOR-like_dom"/>
</dbReference>
<dbReference type="GO" id="GO:0009002">
    <property type="term" value="F:serine-type D-Ala-D-Ala carboxypeptidase activity"/>
    <property type="evidence" value="ECO:0007669"/>
    <property type="project" value="InterPro"/>
</dbReference>
<feature type="region of interest" description="Disordered" evidence="10">
    <location>
        <begin position="310"/>
        <end position="329"/>
    </location>
</feature>
<evidence type="ECO:0000256" key="5">
    <source>
        <dbReference type="ARBA" id="ARBA00022984"/>
    </source>
</evidence>
<evidence type="ECO:0000313" key="13">
    <source>
        <dbReference type="EMBL" id="EKS38390.1"/>
    </source>
</evidence>
<keyword evidence="14" id="KW-1185">Reference proteome</keyword>
<dbReference type="eggNOG" id="COG1686">
    <property type="taxonomic scope" value="Bacteria"/>
</dbReference>
<evidence type="ECO:0000256" key="9">
    <source>
        <dbReference type="RuleBase" id="RU004016"/>
    </source>
</evidence>
<feature type="domain" description="Peptidase S11 D-alanyl-D-alanine carboxypeptidase A N-terminal" evidence="11">
    <location>
        <begin position="55"/>
        <end position="273"/>
    </location>
</feature>
<dbReference type="Pfam" id="PF05036">
    <property type="entry name" value="SPOR"/>
    <property type="match status" value="1"/>
</dbReference>
<evidence type="ECO:0000256" key="7">
    <source>
        <dbReference type="PIRSR" id="PIRSR618044-1"/>
    </source>
</evidence>
<keyword evidence="3" id="KW-0378">Hydrolase</keyword>
<feature type="binding site" evidence="8">
    <location>
        <position position="243"/>
    </location>
    <ligand>
        <name>substrate</name>
    </ligand>
</feature>
<feature type="active site" description="Proton acceptor" evidence="7">
    <location>
        <position position="84"/>
    </location>
</feature>
<dbReference type="HOGENOM" id="CLU_027070_1_1_5"/>
<dbReference type="EMBL" id="AGWX01000003">
    <property type="protein sequence ID" value="EKS38390.1"/>
    <property type="molecule type" value="Genomic_DNA"/>
</dbReference>
<accession>K8PFQ0</accession>
<dbReference type="GO" id="GO:0042834">
    <property type="term" value="F:peptidoglycan binding"/>
    <property type="evidence" value="ECO:0007669"/>
    <property type="project" value="InterPro"/>
</dbReference>
<keyword evidence="6" id="KW-0961">Cell wall biogenesis/degradation</keyword>
<dbReference type="Pfam" id="PF00768">
    <property type="entry name" value="Peptidase_S11"/>
    <property type="match status" value="1"/>
</dbReference>
<keyword evidence="5" id="KW-0573">Peptidoglycan synthesis</keyword>
<evidence type="ECO:0000256" key="3">
    <source>
        <dbReference type="ARBA" id="ARBA00022801"/>
    </source>
</evidence>
<dbReference type="AlphaFoldDB" id="K8PFQ0"/>
<sequence length="663" mass="69595">MLGVKSSASSRALRLCLLGVATLSVAVTFTLDTADARRRHRHRSHAAVSSYSPSFSSIIVDANSGNTLQATSADSLRHPASLTKIMTLYMLFERLESGKMKLDTPMDVSVHASQQAPTKLGLRPGQTLRVEDAIKGLVTRSANDAAVVIAEAIAGDEDDFAKAMTRKARALGMSKTVYKNASGLPDSDQVTTARDQATLGRAIQDRFPKYYRYFATEAFNYKGRSIRNHNKLLGRVEGVDGIKTGYTRASGFNLVTSMKRGNRYLVGVVMGGRSGSSRDAIMRNLLAENLDAASTRRTVAAITERGDTRVASADDNDEAETKVEAKAESKSKPAAAVQVQGAIKVASTPPEAVPLPAPRATPATPAKAVAEAQDKPAPAPLTSGVISSQTFAAIPGSAEPMTPVRVKTVQVRMGQTRVASAAPGSPAPVATSAIPAPQKAEVAETSKAVVAKAETKAEAKAETKIDRRAEPWPVASNQPRSDFPAPLPAQPNTSNGIGQGIIGSAPAPSPSSSTPHAQTLAYADPGRGAPPTTLGAQAVALQTSTAPPQQPAPQPVQQAALPPAQPAQTQTVQHNGAIKTAVRSGWIIQVGALESESEARQRLDAARGSASRLLSDADPFTETVSKGNKTLYRARFAGLNQDSAEAACRTLKRSDISCIAIRN</sequence>
<dbReference type="PRINTS" id="PR00725">
    <property type="entry name" value="DADACBPTASE1"/>
</dbReference>
<feature type="domain" description="SPOR" evidence="12">
    <location>
        <begin position="584"/>
        <end position="662"/>
    </location>
</feature>
<evidence type="ECO:0000256" key="1">
    <source>
        <dbReference type="ARBA" id="ARBA00007164"/>
    </source>
</evidence>
<feature type="region of interest" description="Disordered" evidence="10">
    <location>
        <begin position="349"/>
        <end position="383"/>
    </location>
</feature>
<organism evidence="13 14">
    <name type="scientific">Afipia broomeae ATCC 49717</name>
    <dbReference type="NCBI Taxonomy" id="883078"/>
    <lineage>
        <taxon>Bacteria</taxon>
        <taxon>Pseudomonadati</taxon>
        <taxon>Pseudomonadota</taxon>
        <taxon>Alphaproteobacteria</taxon>
        <taxon>Hyphomicrobiales</taxon>
        <taxon>Nitrobacteraceae</taxon>
        <taxon>Afipia</taxon>
    </lineage>
</organism>
<evidence type="ECO:0000256" key="2">
    <source>
        <dbReference type="ARBA" id="ARBA00022729"/>
    </source>
</evidence>
<dbReference type="GO" id="GO:0008360">
    <property type="term" value="P:regulation of cell shape"/>
    <property type="evidence" value="ECO:0007669"/>
    <property type="project" value="UniProtKB-KW"/>
</dbReference>
<evidence type="ECO:0000256" key="8">
    <source>
        <dbReference type="PIRSR" id="PIRSR618044-2"/>
    </source>
</evidence>
<feature type="region of interest" description="Disordered" evidence="10">
    <location>
        <begin position="454"/>
        <end position="563"/>
    </location>
</feature>
<evidence type="ECO:0000256" key="6">
    <source>
        <dbReference type="ARBA" id="ARBA00023316"/>
    </source>
</evidence>
<evidence type="ECO:0000256" key="10">
    <source>
        <dbReference type="SAM" id="MobiDB-lite"/>
    </source>
</evidence>
<evidence type="ECO:0000259" key="12">
    <source>
        <dbReference type="Pfam" id="PF05036"/>
    </source>
</evidence>
<dbReference type="InterPro" id="IPR018044">
    <property type="entry name" value="Peptidase_S11"/>
</dbReference>
<dbReference type="PATRIC" id="fig|883078.3.peg.2299"/>
<name>K8PFQ0_9BRAD</name>
<proteinExistence type="inferred from homology"/>
<keyword evidence="4" id="KW-0133">Cell shape</keyword>
<dbReference type="Proteomes" id="UP000001096">
    <property type="component" value="Unassembled WGS sequence"/>
</dbReference>
<dbReference type="InterPro" id="IPR001967">
    <property type="entry name" value="Peptidase_S11_N"/>
</dbReference>
<dbReference type="Gene3D" id="3.40.710.10">
    <property type="entry name" value="DD-peptidase/beta-lactamase superfamily"/>
    <property type="match status" value="1"/>
</dbReference>
<keyword evidence="2" id="KW-0732">Signal</keyword>
<evidence type="ECO:0008006" key="15">
    <source>
        <dbReference type="Google" id="ProtNLM"/>
    </source>
</evidence>
<dbReference type="GO" id="GO:0009252">
    <property type="term" value="P:peptidoglycan biosynthetic process"/>
    <property type="evidence" value="ECO:0007669"/>
    <property type="project" value="UniProtKB-KW"/>
</dbReference>
<feature type="active site" description="Acyl-ester intermediate" evidence="7">
    <location>
        <position position="81"/>
    </location>
</feature>
<dbReference type="RefSeq" id="WP_006020948.1">
    <property type="nucleotide sequence ID" value="NZ_KB375282.1"/>
</dbReference>
<evidence type="ECO:0000259" key="11">
    <source>
        <dbReference type="Pfam" id="PF00768"/>
    </source>
</evidence>
<dbReference type="InterPro" id="IPR036680">
    <property type="entry name" value="SPOR-like_sf"/>
</dbReference>